<evidence type="ECO:0000313" key="5">
    <source>
        <dbReference type="Proteomes" id="UP000315295"/>
    </source>
</evidence>
<comment type="caution">
    <text evidence="4">The sequence shown here is derived from an EMBL/GenBank/DDBJ whole genome shotgun (WGS) entry which is preliminary data.</text>
</comment>
<dbReference type="GO" id="GO:0003899">
    <property type="term" value="F:DNA-directed RNA polymerase activity"/>
    <property type="evidence" value="ECO:0007669"/>
    <property type="project" value="InterPro"/>
</dbReference>
<evidence type="ECO:0000256" key="1">
    <source>
        <dbReference type="ARBA" id="ARBA00004123"/>
    </source>
</evidence>
<evidence type="ECO:0000256" key="2">
    <source>
        <dbReference type="ARBA" id="ARBA00008912"/>
    </source>
</evidence>
<dbReference type="STRING" id="106549.A0A540KTE7"/>
<dbReference type="InterPro" id="IPR005570">
    <property type="entry name" value="RPABC3"/>
</dbReference>
<dbReference type="Proteomes" id="UP000315295">
    <property type="component" value="Unassembled WGS sequence"/>
</dbReference>
<proteinExistence type="inferred from homology"/>
<evidence type="ECO:0000256" key="3">
    <source>
        <dbReference type="ARBA" id="ARBA00023242"/>
    </source>
</evidence>
<dbReference type="GO" id="GO:0005666">
    <property type="term" value="C:RNA polymerase III complex"/>
    <property type="evidence" value="ECO:0007669"/>
    <property type="project" value="TreeGrafter"/>
</dbReference>
<name>A0A540KTE7_MALBA</name>
<keyword evidence="5" id="KW-1185">Reference proteome</keyword>
<dbReference type="InterPro" id="IPR012340">
    <property type="entry name" value="NA-bd_OB-fold"/>
</dbReference>
<gene>
    <name evidence="4" type="ORF">C1H46_037052</name>
</gene>
<dbReference type="PANTHER" id="PTHR10917:SF0">
    <property type="entry name" value="DNA-DIRECTED RNA POLYMERASES I, II, AND III SUBUNIT RPABC3"/>
    <property type="match status" value="1"/>
</dbReference>
<comment type="similarity">
    <text evidence="2">Belongs to the eukaryotic RPB8 RNA polymerase subunit family.</text>
</comment>
<comment type="subcellular location">
    <subcellularLocation>
        <location evidence="1">Nucleus</location>
    </subcellularLocation>
</comment>
<dbReference type="GO" id="GO:0006351">
    <property type="term" value="P:DNA-templated transcription"/>
    <property type="evidence" value="ECO:0007669"/>
    <property type="project" value="InterPro"/>
</dbReference>
<reference evidence="4 5" key="1">
    <citation type="journal article" date="2019" name="G3 (Bethesda)">
        <title>Sequencing of a Wild Apple (Malus baccata) Genome Unravels the Differences Between Cultivated and Wild Apple Species Regarding Disease Resistance and Cold Tolerance.</title>
        <authorList>
            <person name="Chen X."/>
        </authorList>
    </citation>
    <scope>NUCLEOTIDE SEQUENCE [LARGE SCALE GENOMIC DNA]</scope>
    <source>
        <strain evidence="5">cv. Shandingzi</strain>
        <tissue evidence="4">Leaves</tissue>
    </source>
</reference>
<evidence type="ECO:0000313" key="4">
    <source>
        <dbReference type="EMBL" id="TQD77409.1"/>
    </source>
</evidence>
<dbReference type="Pfam" id="PF03870">
    <property type="entry name" value="RNA_pol_Rpb8"/>
    <property type="match status" value="1"/>
</dbReference>
<dbReference type="Gene3D" id="2.40.50.140">
    <property type="entry name" value="Nucleic acid-binding proteins"/>
    <property type="match status" value="1"/>
</dbReference>
<dbReference type="PANTHER" id="PTHR10917">
    <property type="entry name" value="DNA-DIRECTED RNA POLYMERASES I, II, AND III SUBUNIT RPABC3"/>
    <property type="match status" value="1"/>
</dbReference>
<protein>
    <submittedName>
        <fullName evidence="4">Uncharacterized protein</fullName>
    </submittedName>
</protein>
<dbReference type="EMBL" id="VIEB01000964">
    <property type="protein sequence ID" value="TQD77409.1"/>
    <property type="molecule type" value="Genomic_DNA"/>
</dbReference>
<dbReference type="GO" id="GO:0005736">
    <property type="term" value="C:RNA polymerase I complex"/>
    <property type="evidence" value="ECO:0007669"/>
    <property type="project" value="TreeGrafter"/>
</dbReference>
<dbReference type="SMART" id="SM00658">
    <property type="entry name" value="RPOL8c"/>
    <property type="match status" value="1"/>
</dbReference>
<organism evidence="4 5">
    <name type="scientific">Malus baccata</name>
    <name type="common">Siberian crab apple</name>
    <name type="synonym">Pyrus baccata</name>
    <dbReference type="NCBI Taxonomy" id="106549"/>
    <lineage>
        <taxon>Eukaryota</taxon>
        <taxon>Viridiplantae</taxon>
        <taxon>Streptophyta</taxon>
        <taxon>Embryophyta</taxon>
        <taxon>Tracheophyta</taxon>
        <taxon>Spermatophyta</taxon>
        <taxon>Magnoliopsida</taxon>
        <taxon>eudicotyledons</taxon>
        <taxon>Gunneridae</taxon>
        <taxon>Pentapetalae</taxon>
        <taxon>rosids</taxon>
        <taxon>fabids</taxon>
        <taxon>Rosales</taxon>
        <taxon>Rosaceae</taxon>
        <taxon>Amygdaloideae</taxon>
        <taxon>Maleae</taxon>
        <taxon>Malus</taxon>
    </lineage>
</organism>
<sequence length="235" mass="26816">MIATLEVSHLGWGHRYTLRELEDSTNGFAESRKECKEKLMLAPPSPEQRLCSGLFSFNQIPVSPFRSIDIVEWLVAGFGNCAKKRATAKRSGPFNGSRWEMQAPESTHYSKHRRSAAKQHPAFKSARMVDRLFEDIFQILRLNPDGKKFDKVTRVEAKSETCEMFMHLDVNSEVYPMREGEKFSMALTSTINLDGTPDTGYFTQGNRKTLADEYEYVMQGKLFKISEGSKRDPKA</sequence>
<dbReference type="AlphaFoldDB" id="A0A540KTE7"/>
<dbReference type="GO" id="GO:0005665">
    <property type="term" value="C:RNA polymerase II, core complex"/>
    <property type="evidence" value="ECO:0007669"/>
    <property type="project" value="TreeGrafter"/>
</dbReference>
<dbReference type="SUPFAM" id="SSF50249">
    <property type="entry name" value="Nucleic acid-binding proteins"/>
    <property type="match status" value="1"/>
</dbReference>
<keyword evidence="3" id="KW-0539">Nucleus</keyword>
<accession>A0A540KTE7</accession>